<keyword evidence="5 12" id="KW-0418">Kinase</keyword>
<keyword evidence="3" id="KW-0808">Transferase</keyword>
<dbReference type="EC" id="2.7.11.1" evidence="1"/>
<comment type="catalytic activity">
    <reaction evidence="7">
        <text>L-threonyl-[protein] + ATP = O-phospho-L-threonyl-[protein] + ADP + H(+)</text>
        <dbReference type="Rhea" id="RHEA:46608"/>
        <dbReference type="Rhea" id="RHEA-COMP:11060"/>
        <dbReference type="Rhea" id="RHEA-COMP:11605"/>
        <dbReference type="ChEBI" id="CHEBI:15378"/>
        <dbReference type="ChEBI" id="CHEBI:30013"/>
        <dbReference type="ChEBI" id="CHEBI:30616"/>
        <dbReference type="ChEBI" id="CHEBI:61977"/>
        <dbReference type="ChEBI" id="CHEBI:456216"/>
        <dbReference type="EC" id="2.7.11.1"/>
    </reaction>
</comment>
<comment type="similarity">
    <text evidence="10">Belongs to the protein kinase superfamily.</text>
</comment>
<dbReference type="SUPFAM" id="SSF56112">
    <property type="entry name" value="Protein kinase-like (PK-like)"/>
    <property type="match status" value="1"/>
</dbReference>
<dbReference type="RefSeq" id="XP_056479514.1">
    <property type="nucleotide sequence ID" value="XM_056614473.1"/>
</dbReference>
<accession>A0A9W9G3J6</accession>
<dbReference type="GO" id="GO:0005829">
    <property type="term" value="C:cytosol"/>
    <property type="evidence" value="ECO:0007669"/>
    <property type="project" value="TreeGrafter"/>
</dbReference>
<dbReference type="PROSITE" id="PS00108">
    <property type="entry name" value="PROTEIN_KINASE_ST"/>
    <property type="match status" value="1"/>
</dbReference>
<evidence type="ECO:0000256" key="8">
    <source>
        <dbReference type="ARBA" id="ARBA00048679"/>
    </source>
</evidence>
<keyword evidence="13" id="KW-1185">Reference proteome</keyword>
<dbReference type="InterPro" id="IPR017441">
    <property type="entry name" value="Protein_kinase_ATP_BS"/>
</dbReference>
<dbReference type="EMBL" id="JAPQKI010000002">
    <property type="protein sequence ID" value="KAJ5111444.1"/>
    <property type="molecule type" value="Genomic_DNA"/>
</dbReference>
<dbReference type="AlphaFoldDB" id="A0A9W9G3J6"/>
<dbReference type="GO" id="GO:0030003">
    <property type="term" value="P:intracellular monoatomic cation homeostasis"/>
    <property type="evidence" value="ECO:0007669"/>
    <property type="project" value="TreeGrafter"/>
</dbReference>
<sequence length="401" mass="45603">MAERLQKLLNSVSWLFTFFAVEKRHESISDNALNYAPIAQSQTDPEVELEANRGMFPPSTNITKNRSSGNGKFTLENGKHDHFHEPPTSKERHVGKNKKAINASWLSSKIKFTTSGRACSRPLVELEWERWIKSLSQTGATAGKNMALVSQKYGECCDVIGHGSSGVILLSHKVQEWHPNIDSFYAIKVFRRGTDTCESAYKRRIDAEFSISSSLRHQNVVRTFDLFQIGSGSLCECLEYCSGGDLHSLVVMRGQLEQNEADCFFKQLMRGVNYLHEMGIAHRDLKPENLLLTSNGCIKISDFGTAECFRLAWESDIHMSRTRRGSRPYVSPEQYLSKEFDPRSVDIWAAAMTYVAMRTGRILWKIATDVDENFRDYVADRRIGRGYFLIEDICHVKYLAS</sequence>
<keyword evidence="2 10" id="KW-0723">Serine/threonine-protein kinase</keyword>
<reference evidence="12" key="2">
    <citation type="journal article" date="2023" name="IMA Fungus">
        <title>Comparative genomic study of the Penicillium genus elucidates a diverse pangenome and 15 lateral gene transfer events.</title>
        <authorList>
            <person name="Petersen C."/>
            <person name="Sorensen T."/>
            <person name="Nielsen M.R."/>
            <person name="Sondergaard T.E."/>
            <person name="Sorensen J.L."/>
            <person name="Fitzpatrick D.A."/>
            <person name="Frisvad J.C."/>
            <person name="Nielsen K.L."/>
        </authorList>
    </citation>
    <scope>NUCLEOTIDE SEQUENCE</scope>
    <source>
        <strain evidence="12">IBT 30761</strain>
    </source>
</reference>
<proteinExistence type="inferred from homology"/>
<dbReference type="GeneID" id="81353452"/>
<comment type="catalytic activity">
    <reaction evidence="8">
        <text>L-seryl-[protein] + ATP = O-phospho-L-seryl-[protein] + ADP + H(+)</text>
        <dbReference type="Rhea" id="RHEA:17989"/>
        <dbReference type="Rhea" id="RHEA-COMP:9863"/>
        <dbReference type="Rhea" id="RHEA-COMP:11604"/>
        <dbReference type="ChEBI" id="CHEBI:15378"/>
        <dbReference type="ChEBI" id="CHEBI:29999"/>
        <dbReference type="ChEBI" id="CHEBI:30616"/>
        <dbReference type="ChEBI" id="CHEBI:83421"/>
        <dbReference type="ChEBI" id="CHEBI:456216"/>
        <dbReference type="EC" id="2.7.11.1"/>
    </reaction>
</comment>
<dbReference type="PANTHER" id="PTHR24343:SF558">
    <property type="entry name" value="PROTEIN KINASE DOMAIN-CONTAINING PROTEIN"/>
    <property type="match status" value="1"/>
</dbReference>
<evidence type="ECO:0000256" key="1">
    <source>
        <dbReference type="ARBA" id="ARBA00012513"/>
    </source>
</evidence>
<evidence type="ECO:0000256" key="2">
    <source>
        <dbReference type="ARBA" id="ARBA00022527"/>
    </source>
</evidence>
<name>A0A9W9G3J6_9EURO</name>
<dbReference type="GO" id="GO:0004674">
    <property type="term" value="F:protein serine/threonine kinase activity"/>
    <property type="evidence" value="ECO:0007669"/>
    <property type="project" value="UniProtKB-KW"/>
</dbReference>
<dbReference type="InterPro" id="IPR008271">
    <property type="entry name" value="Ser/Thr_kinase_AS"/>
</dbReference>
<evidence type="ECO:0000256" key="10">
    <source>
        <dbReference type="RuleBase" id="RU000304"/>
    </source>
</evidence>
<dbReference type="GO" id="GO:0005524">
    <property type="term" value="F:ATP binding"/>
    <property type="evidence" value="ECO:0007669"/>
    <property type="project" value="UniProtKB-UniRule"/>
</dbReference>
<evidence type="ECO:0000256" key="4">
    <source>
        <dbReference type="ARBA" id="ARBA00022741"/>
    </source>
</evidence>
<dbReference type="InterPro" id="IPR000719">
    <property type="entry name" value="Prot_kinase_dom"/>
</dbReference>
<dbReference type="Pfam" id="PF00069">
    <property type="entry name" value="Pkinase"/>
    <property type="match status" value="1"/>
</dbReference>
<evidence type="ECO:0000256" key="3">
    <source>
        <dbReference type="ARBA" id="ARBA00022679"/>
    </source>
</evidence>
<dbReference type="PROSITE" id="PS50011">
    <property type="entry name" value="PROTEIN_KINASE_DOM"/>
    <property type="match status" value="1"/>
</dbReference>
<dbReference type="PANTHER" id="PTHR24343">
    <property type="entry name" value="SERINE/THREONINE KINASE"/>
    <property type="match status" value="1"/>
</dbReference>
<protein>
    <recommendedName>
        <fullName evidence="1">non-specific serine/threonine protein kinase</fullName>
        <ecNumber evidence="1">2.7.11.1</ecNumber>
    </recommendedName>
</protein>
<dbReference type="SMART" id="SM00220">
    <property type="entry name" value="S_TKc"/>
    <property type="match status" value="1"/>
</dbReference>
<evidence type="ECO:0000313" key="13">
    <source>
        <dbReference type="Proteomes" id="UP001149074"/>
    </source>
</evidence>
<evidence type="ECO:0000256" key="5">
    <source>
        <dbReference type="ARBA" id="ARBA00022777"/>
    </source>
</evidence>
<reference evidence="12" key="1">
    <citation type="submission" date="2022-11" db="EMBL/GenBank/DDBJ databases">
        <authorList>
            <person name="Petersen C."/>
        </authorList>
    </citation>
    <scope>NUCLEOTIDE SEQUENCE</scope>
    <source>
        <strain evidence="12">IBT 30761</strain>
    </source>
</reference>
<evidence type="ECO:0000259" key="11">
    <source>
        <dbReference type="PROSITE" id="PS50011"/>
    </source>
</evidence>
<dbReference type="Proteomes" id="UP001149074">
    <property type="component" value="Unassembled WGS sequence"/>
</dbReference>
<dbReference type="Gene3D" id="1.10.510.10">
    <property type="entry name" value="Transferase(Phosphotransferase) domain 1"/>
    <property type="match status" value="1"/>
</dbReference>
<evidence type="ECO:0000256" key="6">
    <source>
        <dbReference type="ARBA" id="ARBA00022840"/>
    </source>
</evidence>
<feature type="binding site" evidence="9">
    <location>
        <position position="188"/>
    </location>
    <ligand>
        <name>ATP</name>
        <dbReference type="ChEBI" id="CHEBI:30616"/>
    </ligand>
</feature>
<keyword evidence="4 9" id="KW-0547">Nucleotide-binding</keyword>
<keyword evidence="6 9" id="KW-0067">ATP-binding</keyword>
<organism evidence="12 13">
    <name type="scientific">Penicillium argentinense</name>
    <dbReference type="NCBI Taxonomy" id="1131581"/>
    <lineage>
        <taxon>Eukaryota</taxon>
        <taxon>Fungi</taxon>
        <taxon>Dikarya</taxon>
        <taxon>Ascomycota</taxon>
        <taxon>Pezizomycotina</taxon>
        <taxon>Eurotiomycetes</taxon>
        <taxon>Eurotiomycetidae</taxon>
        <taxon>Eurotiales</taxon>
        <taxon>Aspergillaceae</taxon>
        <taxon>Penicillium</taxon>
    </lineage>
</organism>
<gene>
    <name evidence="12" type="ORF">N7532_001979</name>
</gene>
<comment type="caution">
    <text evidence="12">The sequence shown here is derived from an EMBL/GenBank/DDBJ whole genome shotgun (WGS) entry which is preliminary data.</text>
</comment>
<evidence type="ECO:0000256" key="9">
    <source>
        <dbReference type="PROSITE-ProRule" id="PRU10141"/>
    </source>
</evidence>
<dbReference type="PROSITE" id="PS00107">
    <property type="entry name" value="PROTEIN_KINASE_ATP"/>
    <property type="match status" value="1"/>
</dbReference>
<evidence type="ECO:0000313" key="12">
    <source>
        <dbReference type="EMBL" id="KAJ5111444.1"/>
    </source>
</evidence>
<dbReference type="InterPro" id="IPR011009">
    <property type="entry name" value="Kinase-like_dom_sf"/>
</dbReference>
<evidence type="ECO:0000256" key="7">
    <source>
        <dbReference type="ARBA" id="ARBA00047899"/>
    </source>
</evidence>
<dbReference type="OrthoDB" id="6513151at2759"/>
<feature type="domain" description="Protein kinase" evidence="11">
    <location>
        <begin position="154"/>
        <end position="401"/>
    </location>
</feature>